<gene>
    <name evidence="2" type="ORF">HMPREF0542_10850</name>
</gene>
<name>E7FPM3_9LACO</name>
<dbReference type="Pfam" id="PF01797">
    <property type="entry name" value="Y1_Tnp"/>
    <property type="match status" value="1"/>
</dbReference>
<dbReference type="EMBL" id="ACGS02000029">
    <property type="protein sequence ID" value="EFZ34954.1"/>
    <property type="molecule type" value="Genomic_DNA"/>
</dbReference>
<reference evidence="2 3" key="1">
    <citation type="submission" date="2011-01" db="EMBL/GenBank/DDBJ databases">
        <authorList>
            <person name="Muzny D."/>
            <person name="Qin X."/>
            <person name="Buhay C."/>
            <person name="Dugan-Rocha S."/>
            <person name="Ding Y."/>
            <person name="Chen G."/>
            <person name="Hawes A."/>
            <person name="Holder M."/>
            <person name="Jhangiani S."/>
            <person name="Johnson A."/>
            <person name="Khan Z."/>
            <person name="Li Z."/>
            <person name="Liu W."/>
            <person name="Liu X."/>
            <person name="Perez L."/>
            <person name="Shen H."/>
            <person name="Wang Q."/>
            <person name="Watt J."/>
            <person name="Xi L."/>
            <person name="Xin Y."/>
            <person name="Zhou J."/>
            <person name="Deng J."/>
            <person name="Jiang H."/>
            <person name="Liu Y."/>
            <person name="Qu J."/>
            <person name="Song X.-Z."/>
            <person name="Zhang L."/>
            <person name="Villasana D."/>
            <person name="Johnson A."/>
            <person name="Liu J."/>
            <person name="Liyanage D."/>
            <person name="Lorensuhewa L."/>
            <person name="Robinson T."/>
            <person name="Song A."/>
            <person name="Song B.-B."/>
            <person name="Dinh H."/>
            <person name="Thornton R."/>
            <person name="Coyle M."/>
            <person name="Francisco L."/>
            <person name="Jackson L."/>
            <person name="Javaid M."/>
            <person name="Korchina V."/>
            <person name="Kovar C."/>
            <person name="Mata R."/>
            <person name="Mathew T."/>
            <person name="Ngo R."/>
            <person name="Nguyen L."/>
            <person name="Nguyen N."/>
            <person name="Okwuonu G."/>
            <person name="Ongeri F."/>
            <person name="Pham C."/>
            <person name="Simmons D."/>
            <person name="Wilczek-Boney K."/>
            <person name="Hale W."/>
            <person name="Jakkamsetti A."/>
            <person name="Pham P."/>
            <person name="Ruth R."/>
            <person name="San Lucas F."/>
            <person name="Warren J."/>
            <person name="Zhang J."/>
            <person name="Zhao Z."/>
            <person name="Zhou C."/>
            <person name="Zhu D."/>
            <person name="Lee S."/>
            <person name="Bess C."/>
            <person name="Blankenburg K."/>
            <person name="Forbes L."/>
            <person name="Fu Q."/>
            <person name="Gubbala S."/>
            <person name="Hirani K."/>
            <person name="Jayaseelan J.C."/>
            <person name="Lara F."/>
            <person name="Munidasa M."/>
            <person name="Palculict T."/>
            <person name="Patil S."/>
            <person name="Pu L.-L."/>
            <person name="Saada N."/>
            <person name="Tang L."/>
            <person name="Weissenberger G."/>
            <person name="Zhu Y."/>
            <person name="Hemphill L."/>
            <person name="Shang Y."/>
            <person name="Youmans B."/>
            <person name="Ayvaz T."/>
            <person name="Ross M."/>
            <person name="Santibanez J."/>
            <person name="Aqrawi P."/>
            <person name="Gross S."/>
            <person name="Joshi V."/>
            <person name="Fowler G."/>
            <person name="Nazareth L."/>
            <person name="Reid J."/>
            <person name="Worley K."/>
            <person name="Petrosino J."/>
            <person name="Highlander S."/>
            <person name="Gibbs R."/>
        </authorList>
    </citation>
    <scope>NUCLEOTIDE SEQUENCE [LARGE SCALE GENOMIC DNA]</scope>
    <source>
        <strain evidence="2 3">ATCC 25644</strain>
    </source>
</reference>
<accession>E7FPM3</accession>
<evidence type="ECO:0000259" key="1">
    <source>
        <dbReference type="SMART" id="SM01321"/>
    </source>
</evidence>
<dbReference type="InterPro" id="IPR002686">
    <property type="entry name" value="Transposase_17"/>
</dbReference>
<feature type="domain" description="Transposase IS200-like" evidence="1">
    <location>
        <begin position="90"/>
        <end position="175"/>
    </location>
</feature>
<dbReference type="HOGENOM" id="CLU_1523319_0_0_9"/>
<evidence type="ECO:0000313" key="3">
    <source>
        <dbReference type="Proteomes" id="UP000004099"/>
    </source>
</evidence>
<dbReference type="PANTHER" id="PTHR33360">
    <property type="entry name" value="TRANSPOSASE FOR INSERTION SEQUENCE ELEMENT IS200"/>
    <property type="match status" value="1"/>
</dbReference>
<dbReference type="NCBIfam" id="NF033573">
    <property type="entry name" value="transpos_IS200"/>
    <property type="match status" value="1"/>
</dbReference>
<comment type="caution">
    <text evidence="2">The sequence shown here is derived from an EMBL/GenBank/DDBJ whole genome shotgun (WGS) entry which is preliminary data.</text>
</comment>
<sequence>MNKNYFFQEAVLLSRFSQDLSQIYRRAIFDDFHHGRRSSCTRKNGSDLQLISNHPFFQFETEFFSNSFCAYKANIKKELRFLGSFLDCDFTKYRHKTFATNELSNEMKEILWQVAEDNEIVIEKMEVMPDHVHVLISFPPSEVPPSAIKALKDRSSFIFLRRHPEIRRSQSWGGHL</sequence>
<dbReference type="Proteomes" id="UP000004099">
    <property type="component" value="Unassembled WGS sequence"/>
</dbReference>
<dbReference type="SUPFAM" id="SSF143422">
    <property type="entry name" value="Transposase IS200-like"/>
    <property type="match status" value="1"/>
</dbReference>
<protein>
    <submittedName>
        <fullName evidence="2">Transposase-like protein</fullName>
    </submittedName>
</protein>
<evidence type="ECO:0000313" key="2">
    <source>
        <dbReference type="EMBL" id="EFZ34954.1"/>
    </source>
</evidence>
<dbReference type="GO" id="GO:0004803">
    <property type="term" value="F:transposase activity"/>
    <property type="evidence" value="ECO:0007669"/>
    <property type="project" value="InterPro"/>
</dbReference>
<organism evidence="2 3">
    <name type="scientific">Ligilactobacillus ruminis ATCC 25644</name>
    <dbReference type="NCBI Taxonomy" id="525362"/>
    <lineage>
        <taxon>Bacteria</taxon>
        <taxon>Bacillati</taxon>
        <taxon>Bacillota</taxon>
        <taxon>Bacilli</taxon>
        <taxon>Lactobacillales</taxon>
        <taxon>Lactobacillaceae</taxon>
        <taxon>Ligilactobacillus</taxon>
    </lineage>
</organism>
<proteinExistence type="predicted"/>
<dbReference type="Gene3D" id="3.30.70.1290">
    <property type="entry name" value="Transposase IS200-like"/>
    <property type="match status" value="1"/>
</dbReference>
<dbReference type="PANTHER" id="PTHR33360:SF2">
    <property type="entry name" value="TRANSPOSASE FOR INSERTION SEQUENCE ELEMENT IS200"/>
    <property type="match status" value="1"/>
</dbReference>
<dbReference type="InterPro" id="IPR036515">
    <property type="entry name" value="Transposase_17_sf"/>
</dbReference>
<dbReference type="GO" id="GO:0006313">
    <property type="term" value="P:DNA transposition"/>
    <property type="evidence" value="ECO:0007669"/>
    <property type="project" value="InterPro"/>
</dbReference>
<dbReference type="SMART" id="SM01321">
    <property type="entry name" value="Y1_Tnp"/>
    <property type="match status" value="1"/>
</dbReference>
<dbReference type="GO" id="GO:0003677">
    <property type="term" value="F:DNA binding"/>
    <property type="evidence" value="ECO:0007669"/>
    <property type="project" value="InterPro"/>
</dbReference>
<dbReference type="AlphaFoldDB" id="E7FPM3"/>